<dbReference type="PANTHER" id="PTHR33116:SF84">
    <property type="entry name" value="RNA-DIRECTED DNA POLYMERASE"/>
    <property type="match status" value="1"/>
</dbReference>
<gene>
    <name evidence="2" type="ORF">CCAM_LOCUS25454</name>
</gene>
<dbReference type="SUPFAM" id="SSF56219">
    <property type="entry name" value="DNase I-like"/>
    <property type="match status" value="1"/>
</dbReference>
<feature type="compositionally biased region" description="Polar residues" evidence="1">
    <location>
        <begin position="13"/>
        <end position="24"/>
    </location>
</feature>
<dbReference type="Proteomes" id="UP000595140">
    <property type="component" value="Unassembled WGS sequence"/>
</dbReference>
<feature type="compositionally biased region" description="Basic residues" evidence="1">
    <location>
        <begin position="1"/>
        <end position="12"/>
    </location>
</feature>
<dbReference type="InterPro" id="IPR036691">
    <property type="entry name" value="Endo/exonu/phosph_ase_sf"/>
</dbReference>
<accession>A0A484M6K0</accession>
<feature type="compositionally biased region" description="Basic and acidic residues" evidence="1">
    <location>
        <begin position="25"/>
        <end position="39"/>
    </location>
</feature>
<keyword evidence="3" id="KW-1185">Reference proteome</keyword>
<reference evidence="2 3" key="1">
    <citation type="submission" date="2018-04" db="EMBL/GenBank/DDBJ databases">
        <authorList>
            <person name="Vogel A."/>
        </authorList>
    </citation>
    <scope>NUCLEOTIDE SEQUENCE [LARGE SCALE GENOMIC DNA]</scope>
</reference>
<organism evidence="2 3">
    <name type="scientific">Cuscuta campestris</name>
    <dbReference type="NCBI Taxonomy" id="132261"/>
    <lineage>
        <taxon>Eukaryota</taxon>
        <taxon>Viridiplantae</taxon>
        <taxon>Streptophyta</taxon>
        <taxon>Embryophyta</taxon>
        <taxon>Tracheophyta</taxon>
        <taxon>Spermatophyta</taxon>
        <taxon>Magnoliopsida</taxon>
        <taxon>eudicotyledons</taxon>
        <taxon>Gunneridae</taxon>
        <taxon>Pentapetalae</taxon>
        <taxon>asterids</taxon>
        <taxon>lamiids</taxon>
        <taxon>Solanales</taxon>
        <taxon>Convolvulaceae</taxon>
        <taxon>Cuscuteae</taxon>
        <taxon>Cuscuta</taxon>
        <taxon>Cuscuta subgen. Grammica</taxon>
        <taxon>Cuscuta sect. Cleistogrammica</taxon>
    </lineage>
</organism>
<evidence type="ECO:0000313" key="2">
    <source>
        <dbReference type="EMBL" id="VFQ83678.1"/>
    </source>
</evidence>
<dbReference type="OrthoDB" id="1934719at2759"/>
<dbReference type="PANTHER" id="PTHR33116">
    <property type="entry name" value="REVERSE TRANSCRIPTASE ZINC-BINDING DOMAIN-CONTAINING PROTEIN-RELATED-RELATED"/>
    <property type="match status" value="1"/>
</dbReference>
<feature type="compositionally biased region" description="Polar residues" evidence="1">
    <location>
        <begin position="57"/>
        <end position="66"/>
    </location>
</feature>
<proteinExistence type="predicted"/>
<name>A0A484M6K0_9ASTE</name>
<dbReference type="AlphaFoldDB" id="A0A484M6K0"/>
<feature type="region of interest" description="Disordered" evidence="1">
    <location>
        <begin position="1"/>
        <end position="69"/>
    </location>
</feature>
<evidence type="ECO:0000313" key="3">
    <source>
        <dbReference type="Proteomes" id="UP000595140"/>
    </source>
</evidence>
<evidence type="ECO:0000256" key="1">
    <source>
        <dbReference type="SAM" id="MobiDB-lite"/>
    </source>
</evidence>
<sequence length="757" mass="87044">MSWRRGRQRKKLTPNTTPSGVSSEKAQETGKRKEGKVPGKEISSSQPNLEAMKDPTQDTPEGSTPPTYAEIAAGNANIETSLQLIPTIEQWKPGLKINTEDLTDIPIWVQFTNLDVKYWSLSGLSKLGSLIGKLIKRDKATTKISKFAYARILVEVKVHQNFPQEIAFLDEAGIAVSQRVEYEWKLDDLKDFCVTFVYGQNEAAKRCALWNDIENIAASCDLPWCIIGDFNSVLDMNDRIGGSPVSWDETRDFKQCIQKCGLEEIPSEDSRYTWSNRQGLGKRIYSKIDRTLANVEWFLMFDTKLSIQEEGLSDHTPLILKDCTVRRGNYSFKFCDMWMLDPQFSEIVESIWNLKVVGRYSYQLISKLKSLKPLLRGLNKNKFSQIHQQCNLLREQLFQVQEEIKKNLRKEKLIIKELEITKDLNWKLKAARLMKSQRVKPEWIHEGDANSKLFFAWVKKRRLMNHISFIKNSRGQMVEGKNEIAKVLIDHFQNLLGKTDSTEDINENIIAEGKVLFIEQQLQLIAPVTIEEIKKQMFDIPNSKSPGPDGFSSGFFKQQWKVVCDLVSKTVLEFFKNGHTLQQINHTNLCLIPKVNSPEKSSDFRPIACYNVIYKVSGGPRIGEKECDLLVEKLTTKISSWVTKHLSYAGRVRLINSVLYGVVFFCSRIFLLPNKVMKKIMALCRNFLWSSTPDYKKCPLISWDDVCLPKQEGGLGLKNLLLWNQACTMKLMWDVAKKKDSLWVKWVHGRYLKHCTI</sequence>
<dbReference type="EMBL" id="OOIL02002583">
    <property type="protein sequence ID" value="VFQ83678.1"/>
    <property type="molecule type" value="Genomic_DNA"/>
</dbReference>
<protein>
    <submittedName>
        <fullName evidence="2">Uncharacterized protein</fullName>
    </submittedName>
</protein>
<dbReference type="Gene3D" id="3.60.10.10">
    <property type="entry name" value="Endonuclease/exonuclease/phosphatase"/>
    <property type="match status" value="1"/>
</dbReference>